<organism evidence="1 2">
    <name type="scientific">Triparma retinervis</name>
    <dbReference type="NCBI Taxonomy" id="2557542"/>
    <lineage>
        <taxon>Eukaryota</taxon>
        <taxon>Sar</taxon>
        <taxon>Stramenopiles</taxon>
        <taxon>Ochrophyta</taxon>
        <taxon>Bolidophyceae</taxon>
        <taxon>Parmales</taxon>
        <taxon>Triparmaceae</taxon>
        <taxon>Triparma</taxon>
    </lineage>
</organism>
<dbReference type="Proteomes" id="UP001165082">
    <property type="component" value="Unassembled WGS sequence"/>
</dbReference>
<evidence type="ECO:0000313" key="1">
    <source>
        <dbReference type="EMBL" id="GMH59982.1"/>
    </source>
</evidence>
<dbReference type="AlphaFoldDB" id="A0A9W6ZT49"/>
<dbReference type="OrthoDB" id="189420at2759"/>
<evidence type="ECO:0000313" key="2">
    <source>
        <dbReference type="Proteomes" id="UP001165082"/>
    </source>
</evidence>
<comment type="caution">
    <text evidence="1">The sequence shown here is derived from an EMBL/GenBank/DDBJ whole genome shotgun (WGS) entry which is preliminary data.</text>
</comment>
<dbReference type="EMBL" id="BRXZ01003690">
    <property type="protein sequence ID" value="GMH59982.1"/>
    <property type="molecule type" value="Genomic_DNA"/>
</dbReference>
<keyword evidence="2" id="KW-1185">Reference proteome</keyword>
<reference evidence="1" key="1">
    <citation type="submission" date="2022-07" db="EMBL/GenBank/DDBJ databases">
        <title>Genome analysis of Parmales, a sister group of diatoms, reveals the evolutionary specialization of diatoms from phago-mixotrophs to photoautotrophs.</title>
        <authorList>
            <person name="Ban H."/>
            <person name="Sato S."/>
            <person name="Yoshikawa S."/>
            <person name="Kazumasa Y."/>
            <person name="Nakamura Y."/>
            <person name="Ichinomiya M."/>
            <person name="Saitoh K."/>
            <person name="Sato N."/>
            <person name="Blanc-Mathieu R."/>
            <person name="Endo H."/>
            <person name="Kuwata A."/>
            <person name="Ogata H."/>
        </authorList>
    </citation>
    <scope>NUCLEOTIDE SEQUENCE</scope>
</reference>
<name>A0A9W6ZT49_9STRA</name>
<gene>
    <name evidence="1" type="ORF">TrRE_jg1849</name>
</gene>
<protein>
    <submittedName>
        <fullName evidence="1">Uncharacterized protein</fullName>
    </submittedName>
</protein>
<sequence>MSGSKSTPSNSSTVPGWMGYSLPIVGNPYSLTKKVYYNAAKPIGQKVMPIAKPIVGVAGKIASPIAGPVLRSVGIESFAPLSPDSKGNATVVVLAEGDKVQKVIGGKVSEEQEFDVFVARLSDTVKGIRKPTWLGGGKEE</sequence>
<accession>A0A9W6ZT49</accession>
<proteinExistence type="predicted"/>